<protein>
    <submittedName>
        <fullName evidence="1">Uncharacterized protein</fullName>
    </submittedName>
</protein>
<comment type="caution">
    <text evidence="1">The sequence shown here is derived from an EMBL/GenBank/DDBJ whole genome shotgun (WGS) entry which is preliminary data.</text>
</comment>
<organism evidence="1 2">
    <name type="scientific">Phytophthora cactorum</name>
    <dbReference type="NCBI Taxonomy" id="29920"/>
    <lineage>
        <taxon>Eukaryota</taxon>
        <taxon>Sar</taxon>
        <taxon>Stramenopiles</taxon>
        <taxon>Oomycota</taxon>
        <taxon>Peronosporomycetes</taxon>
        <taxon>Peronosporales</taxon>
        <taxon>Peronosporaceae</taxon>
        <taxon>Phytophthora</taxon>
    </lineage>
</organism>
<dbReference type="AlphaFoldDB" id="A0A8T1DLG9"/>
<evidence type="ECO:0000313" key="2">
    <source>
        <dbReference type="Proteomes" id="UP000774804"/>
    </source>
</evidence>
<name>A0A8T1DLG9_9STRA</name>
<gene>
    <name evidence="1" type="ORF">PC115_g1613</name>
</gene>
<sequence>MDGLFAVPSCHSAHSSLTVETPLLIEYFGGSGHSTPAASDPADPLTGSRRNVNFPYSIEICVQTVVAL</sequence>
<reference evidence="1" key="1">
    <citation type="submission" date="2018-10" db="EMBL/GenBank/DDBJ databases">
        <title>Effector identification in a new, highly contiguous assembly of the strawberry crown rot pathogen Phytophthora cactorum.</title>
        <authorList>
            <person name="Armitage A.D."/>
            <person name="Nellist C.F."/>
            <person name="Bates H."/>
            <person name="Vickerstaff R.J."/>
            <person name="Harrison R.J."/>
        </authorList>
    </citation>
    <scope>NUCLEOTIDE SEQUENCE</scope>
    <source>
        <strain evidence="1">4032</strain>
    </source>
</reference>
<accession>A0A8T1DLG9</accession>
<proteinExistence type="predicted"/>
<evidence type="ECO:0000313" key="1">
    <source>
        <dbReference type="EMBL" id="KAG2942045.1"/>
    </source>
</evidence>
<dbReference type="EMBL" id="RCMI01000021">
    <property type="protein sequence ID" value="KAG2942045.1"/>
    <property type="molecule type" value="Genomic_DNA"/>
</dbReference>
<dbReference type="Proteomes" id="UP000774804">
    <property type="component" value="Unassembled WGS sequence"/>
</dbReference>